<comment type="caution">
    <text evidence="2">The sequence shown here is derived from an EMBL/GenBank/DDBJ whole genome shotgun (WGS) entry which is preliminary data.</text>
</comment>
<dbReference type="EMBL" id="JACOOO010000022">
    <property type="protein sequence ID" value="MBC5629413.1"/>
    <property type="molecule type" value="Genomic_DNA"/>
</dbReference>
<sequence>MIIATLIIFFYLAIIIGSIGLLIWAINDRIKEKKREEKEHKDYKKY</sequence>
<keyword evidence="1" id="KW-0472">Membrane</keyword>
<keyword evidence="1" id="KW-0812">Transmembrane</keyword>
<gene>
    <name evidence="2" type="ORF">H8S20_10985</name>
</gene>
<proteinExistence type="predicted"/>
<evidence type="ECO:0000256" key="1">
    <source>
        <dbReference type="SAM" id="Phobius"/>
    </source>
</evidence>
<protein>
    <submittedName>
        <fullName evidence="2">Uncharacterized protein</fullName>
    </submittedName>
</protein>
<keyword evidence="1" id="KW-1133">Transmembrane helix</keyword>
<evidence type="ECO:0000313" key="3">
    <source>
        <dbReference type="Proteomes" id="UP000596929"/>
    </source>
</evidence>
<feature type="transmembrane region" description="Helical" evidence="1">
    <location>
        <begin position="6"/>
        <end position="26"/>
    </location>
</feature>
<accession>A0ABR7DDH9</accession>
<dbReference type="RefSeq" id="WP_141395439.1">
    <property type="nucleotide sequence ID" value="NZ_JACOOO010000022.1"/>
</dbReference>
<reference evidence="2 3" key="1">
    <citation type="submission" date="2020-08" db="EMBL/GenBank/DDBJ databases">
        <title>Genome public.</title>
        <authorList>
            <person name="Liu C."/>
            <person name="Sun Q."/>
        </authorList>
    </citation>
    <scope>NUCLEOTIDE SEQUENCE [LARGE SCALE GENOMIC DNA]</scope>
    <source>
        <strain evidence="2 3">NSJ-6</strain>
    </source>
</reference>
<keyword evidence="3" id="KW-1185">Reference proteome</keyword>
<dbReference type="Proteomes" id="UP000596929">
    <property type="component" value="Unassembled WGS sequence"/>
</dbReference>
<name>A0ABR7DDH9_9CLOT</name>
<organism evidence="2 3">
    <name type="scientific">Clostridium hominis</name>
    <dbReference type="NCBI Taxonomy" id="2763036"/>
    <lineage>
        <taxon>Bacteria</taxon>
        <taxon>Bacillati</taxon>
        <taxon>Bacillota</taxon>
        <taxon>Clostridia</taxon>
        <taxon>Eubacteriales</taxon>
        <taxon>Clostridiaceae</taxon>
        <taxon>Clostridium</taxon>
    </lineage>
</organism>
<evidence type="ECO:0000313" key="2">
    <source>
        <dbReference type="EMBL" id="MBC5629413.1"/>
    </source>
</evidence>